<gene>
    <name evidence="2" type="ORF">NLI96_g10133</name>
</gene>
<feature type="region of interest" description="Disordered" evidence="1">
    <location>
        <begin position="1"/>
        <end position="108"/>
    </location>
</feature>
<feature type="compositionally biased region" description="Basic and acidic residues" evidence="1">
    <location>
        <begin position="82"/>
        <end position="97"/>
    </location>
</feature>
<protein>
    <submittedName>
        <fullName evidence="2">Uncharacterized protein</fullName>
    </submittedName>
</protein>
<comment type="caution">
    <text evidence="2">The sequence shown here is derived from an EMBL/GenBank/DDBJ whole genome shotgun (WGS) entry which is preliminary data.</text>
</comment>
<sequence length="188" mass="20801">MVTRSLERAMSVDSGTQCPPLLMRRPDRDIPVVTRRATAVDAIPLDDPLRTSLTRPPPGPPRTPSPPSSPSTSRSVSSTGYESDRSDHTSLAHHNEAEDPVFDDSLGDLDGITCYPATYLRRRRRVEEVFFDRFGTEVVLVNRALPALPPDSGEDSLGEEDELETVANDPDETLVDEEENHQYSENAD</sequence>
<dbReference type="Proteomes" id="UP001212997">
    <property type="component" value="Unassembled WGS sequence"/>
</dbReference>
<proteinExistence type="predicted"/>
<feature type="compositionally biased region" description="Low complexity" evidence="1">
    <location>
        <begin position="70"/>
        <end position="80"/>
    </location>
</feature>
<keyword evidence="3" id="KW-1185">Reference proteome</keyword>
<accession>A0AAD5UU87</accession>
<dbReference type="EMBL" id="JANAWD010000554">
    <property type="protein sequence ID" value="KAJ3477916.1"/>
    <property type="molecule type" value="Genomic_DNA"/>
</dbReference>
<feature type="compositionally biased region" description="Acidic residues" evidence="1">
    <location>
        <begin position="98"/>
        <end position="107"/>
    </location>
</feature>
<evidence type="ECO:0000256" key="1">
    <source>
        <dbReference type="SAM" id="MobiDB-lite"/>
    </source>
</evidence>
<reference evidence="2" key="1">
    <citation type="submission" date="2022-07" db="EMBL/GenBank/DDBJ databases">
        <title>Genome Sequence of Physisporinus lineatus.</title>
        <authorList>
            <person name="Buettner E."/>
        </authorList>
    </citation>
    <scope>NUCLEOTIDE SEQUENCE</scope>
    <source>
        <strain evidence="2">VT162</strain>
    </source>
</reference>
<evidence type="ECO:0000313" key="3">
    <source>
        <dbReference type="Proteomes" id="UP001212997"/>
    </source>
</evidence>
<feature type="compositionally biased region" description="Acidic residues" evidence="1">
    <location>
        <begin position="152"/>
        <end position="179"/>
    </location>
</feature>
<evidence type="ECO:0000313" key="2">
    <source>
        <dbReference type="EMBL" id="KAJ3477916.1"/>
    </source>
</evidence>
<organism evidence="2 3">
    <name type="scientific">Meripilus lineatus</name>
    <dbReference type="NCBI Taxonomy" id="2056292"/>
    <lineage>
        <taxon>Eukaryota</taxon>
        <taxon>Fungi</taxon>
        <taxon>Dikarya</taxon>
        <taxon>Basidiomycota</taxon>
        <taxon>Agaricomycotina</taxon>
        <taxon>Agaricomycetes</taxon>
        <taxon>Polyporales</taxon>
        <taxon>Meripilaceae</taxon>
        <taxon>Meripilus</taxon>
    </lineage>
</organism>
<feature type="compositionally biased region" description="Pro residues" evidence="1">
    <location>
        <begin position="55"/>
        <end position="69"/>
    </location>
</feature>
<dbReference type="AlphaFoldDB" id="A0AAD5UU87"/>
<name>A0AAD5UU87_9APHY</name>
<feature type="region of interest" description="Disordered" evidence="1">
    <location>
        <begin position="146"/>
        <end position="188"/>
    </location>
</feature>